<evidence type="ECO:0008006" key="3">
    <source>
        <dbReference type="Google" id="ProtNLM"/>
    </source>
</evidence>
<dbReference type="RefSeq" id="XP_009528916.1">
    <property type="nucleotide sequence ID" value="XM_009530621.1"/>
</dbReference>
<proteinExistence type="predicted"/>
<keyword evidence="2" id="KW-1185">Reference proteome</keyword>
<dbReference type="KEGG" id="psoj:PHYSODRAFT_507023"/>
<dbReference type="SMR" id="G4ZQD2"/>
<evidence type="ECO:0000313" key="1">
    <source>
        <dbReference type="EMBL" id="EGZ15167.1"/>
    </source>
</evidence>
<dbReference type="AlphaFoldDB" id="G4ZQD2"/>
<reference evidence="1 2" key="1">
    <citation type="journal article" date="2006" name="Science">
        <title>Phytophthora genome sequences uncover evolutionary origins and mechanisms of pathogenesis.</title>
        <authorList>
            <person name="Tyler B.M."/>
            <person name="Tripathy S."/>
            <person name="Zhang X."/>
            <person name="Dehal P."/>
            <person name="Jiang R.H."/>
            <person name="Aerts A."/>
            <person name="Arredondo F.D."/>
            <person name="Baxter L."/>
            <person name="Bensasson D."/>
            <person name="Beynon J.L."/>
            <person name="Chapman J."/>
            <person name="Damasceno C.M."/>
            <person name="Dorrance A.E."/>
            <person name="Dou D."/>
            <person name="Dickerman A.W."/>
            <person name="Dubchak I.L."/>
            <person name="Garbelotto M."/>
            <person name="Gijzen M."/>
            <person name="Gordon S.G."/>
            <person name="Govers F."/>
            <person name="Grunwald N.J."/>
            <person name="Huang W."/>
            <person name="Ivors K.L."/>
            <person name="Jones R.W."/>
            <person name="Kamoun S."/>
            <person name="Krampis K."/>
            <person name="Lamour K.H."/>
            <person name="Lee M.K."/>
            <person name="McDonald W.H."/>
            <person name="Medina M."/>
            <person name="Meijer H.J."/>
            <person name="Nordberg E.K."/>
            <person name="Maclean D.J."/>
            <person name="Ospina-Giraldo M.D."/>
            <person name="Morris P.F."/>
            <person name="Phuntumart V."/>
            <person name="Putnam N.H."/>
            <person name="Rash S."/>
            <person name="Rose J.K."/>
            <person name="Sakihama Y."/>
            <person name="Salamov A.A."/>
            <person name="Savidor A."/>
            <person name="Scheuring C.F."/>
            <person name="Smith B.M."/>
            <person name="Sobral B.W."/>
            <person name="Terry A."/>
            <person name="Torto-Alalibo T.A."/>
            <person name="Win J."/>
            <person name="Xu Z."/>
            <person name="Zhang H."/>
            <person name="Grigoriev I.V."/>
            <person name="Rokhsar D.S."/>
            <person name="Boore J.L."/>
        </authorList>
    </citation>
    <scope>NUCLEOTIDE SEQUENCE [LARGE SCALE GENOMIC DNA]</scope>
    <source>
        <strain evidence="1 2">P6497</strain>
    </source>
</reference>
<gene>
    <name evidence="1" type="ORF">PHYSODRAFT_507023</name>
</gene>
<dbReference type="OMA" id="CKEPRTD"/>
<dbReference type="InParanoid" id="G4ZQD2"/>
<dbReference type="Proteomes" id="UP000002640">
    <property type="component" value="Unassembled WGS sequence"/>
</dbReference>
<dbReference type="EMBL" id="JH159155">
    <property type="protein sequence ID" value="EGZ15167.1"/>
    <property type="molecule type" value="Genomic_DNA"/>
</dbReference>
<organism evidence="1 2">
    <name type="scientific">Phytophthora sojae (strain P6497)</name>
    <name type="common">Soybean stem and root rot agent</name>
    <name type="synonym">Phytophthora megasperma f. sp. glycines</name>
    <dbReference type="NCBI Taxonomy" id="1094619"/>
    <lineage>
        <taxon>Eukaryota</taxon>
        <taxon>Sar</taxon>
        <taxon>Stramenopiles</taxon>
        <taxon>Oomycota</taxon>
        <taxon>Peronosporomycetes</taxon>
        <taxon>Peronosporales</taxon>
        <taxon>Peronosporaceae</taxon>
        <taxon>Phytophthora</taxon>
    </lineage>
</organism>
<dbReference type="SUPFAM" id="SSF82771">
    <property type="entry name" value="GIY-YIG endonuclease"/>
    <property type="match status" value="1"/>
</dbReference>
<dbReference type="GeneID" id="20658696"/>
<sequence>MIVYVLELADGHYYVGRIDNLTARLEAHANGRGSEWTKQYPTIQLKGTYEETSPFYEDMITKIMMAKYRISKVRGGSYSQVFLPKSKHFAIVSELRGAKGTCFRCGGSHFVRSCKEPRTDVGDPPEEMVEESGLAYRLLQVHIVKQPEQ</sequence>
<protein>
    <recommendedName>
        <fullName evidence="3">GIY-YIG domain-containing protein</fullName>
    </recommendedName>
</protein>
<evidence type="ECO:0000313" key="2">
    <source>
        <dbReference type="Proteomes" id="UP000002640"/>
    </source>
</evidence>
<dbReference type="Gene3D" id="3.40.1440.10">
    <property type="entry name" value="GIY-YIG endonuclease"/>
    <property type="match status" value="1"/>
</dbReference>
<accession>G4ZQD2</accession>
<name>G4ZQD2_PHYSP</name>
<dbReference type="InterPro" id="IPR035901">
    <property type="entry name" value="GIY-YIG_endonuc_sf"/>
</dbReference>